<organism evidence="1">
    <name type="scientific">Pithovirus LCPAC202</name>
    <dbReference type="NCBI Taxonomy" id="2506592"/>
    <lineage>
        <taxon>Viruses</taxon>
        <taxon>Pithoviruses</taxon>
    </lineage>
</organism>
<sequence length="247" mass="28707">MDEAIHVTLYPTENGKLYRSDEGIIYTSFDGRVTAMGSDIKNTKRILPIDSTQLKFFIDNDILIDDSLARRYEPDGGLDATKLVIDSKSVSFRTFRPISLSRICFNYMIENPGNVPFDLSGLPDELKNKLKPLVELKKLRDEFRKILRPKRISVKNLATQQARERKELFSSYNQIILYSYNWYEQGDIGHRIYKQNKLHTTTEYNRDLSKLDSRHSQEMDEAMGVIMSPERKKILDKINKLICSTLT</sequence>
<reference evidence="1" key="1">
    <citation type="journal article" date="2019" name="MBio">
        <title>Virus Genomes from Deep Sea Sediments Expand the Ocean Megavirome and Support Independent Origins of Viral Gigantism.</title>
        <authorList>
            <person name="Backstrom D."/>
            <person name="Yutin N."/>
            <person name="Jorgensen S.L."/>
            <person name="Dharamshi J."/>
            <person name="Homa F."/>
            <person name="Zaremba-Niedwiedzka K."/>
            <person name="Spang A."/>
            <person name="Wolf Y.I."/>
            <person name="Koonin E.V."/>
            <person name="Ettema T.J."/>
        </authorList>
    </citation>
    <scope>NUCLEOTIDE SEQUENCE</scope>
</reference>
<proteinExistence type="predicted"/>
<evidence type="ECO:0000313" key="1">
    <source>
        <dbReference type="EMBL" id="QBK91254.1"/>
    </source>
</evidence>
<protein>
    <submittedName>
        <fullName evidence="1">Gasdermin family protein</fullName>
    </submittedName>
</protein>
<gene>
    <name evidence="1" type="ORF">LCPAC202_02280</name>
</gene>
<name>A0A481Z5S9_9VIRU</name>
<dbReference type="EMBL" id="MK500518">
    <property type="protein sequence ID" value="QBK91254.1"/>
    <property type="molecule type" value="Genomic_DNA"/>
</dbReference>
<accession>A0A481Z5S9</accession>